<feature type="transmembrane region" description="Helical" evidence="3">
    <location>
        <begin position="262"/>
        <end position="282"/>
    </location>
</feature>
<evidence type="ECO:0000259" key="4">
    <source>
        <dbReference type="Pfam" id="PF00892"/>
    </source>
</evidence>
<comment type="similarity">
    <text evidence="1">Belongs to the EamA transporter family.</text>
</comment>
<evidence type="ECO:0000256" key="2">
    <source>
        <dbReference type="SAM" id="MobiDB-lite"/>
    </source>
</evidence>
<evidence type="ECO:0000256" key="3">
    <source>
        <dbReference type="SAM" id="Phobius"/>
    </source>
</evidence>
<comment type="caution">
    <text evidence="5">The sequence shown here is derived from an EMBL/GenBank/DDBJ whole genome shotgun (WGS) entry which is preliminary data.</text>
</comment>
<gene>
    <name evidence="5" type="ORF">FB554_0052</name>
</gene>
<dbReference type="AlphaFoldDB" id="A0A542X7V7"/>
<dbReference type="GO" id="GO:0016020">
    <property type="term" value="C:membrane"/>
    <property type="evidence" value="ECO:0007669"/>
    <property type="project" value="InterPro"/>
</dbReference>
<sequence length="336" mass="34658">MQDNSLRRPRRIAPLGLPLALVSAAAFATSGVFGKALFQAGWTPAAAITARIGVAALVLGVPAALAMRGRWHLLRRNLRTVVLYGMTGVTGCQLFYFLAVERLSVGVALLLEYLSPVLLVLLSWITTRRAPHPLTVGGTVAAMGGLALVLDVFGGVRLDPVGVAFGLAAAVCSAAYFLLAARDHDDALPPLALTGFGMIAGLVPVVLVSALQVLPFRWSATQVPLAGSEVSVLVPILGMGVLAAAFAYATGVVSARYLGSRIASFVALSEVLFAVLFAWLFLGELPGPMQLAGGVLILLGVILVRLGATEPAAADVPPGPEAQSAIDAVRPTSPAT</sequence>
<dbReference type="RefSeq" id="WP_142004106.1">
    <property type="nucleotide sequence ID" value="NZ_CAJTBP010000001.1"/>
</dbReference>
<dbReference type="SUPFAM" id="SSF103481">
    <property type="entry name" value="Multidrug resistance efflux transporter EmrE"/>
    <property type="match status" value="2"/>
</dbReference>
<dbReference type="EMBL" id="VFOK01000001">
    <property type="protein sequence ID" value="TQL31937.1"/>
    <property type="molecule type" value="Genomic_DNA"/>
</dbReference>
<evidence type="ECO:0000313" key="5">
    <source>
        <dbReference type="EMBL" id="TQL31937.1"/>
    </source>
</evidence>
<keyword evidence="3" id="KW-1133">Transmembrane helix</keyword>
<feature type="transmembrane region" description="Helical" evidence="3">
    <location>
        <begin position="191"/>
        <end position="212"/>
    </location>
</feature>
<feature type="transmembrane region" description="Helical" evidence="3">
    <location>
        <begin position="232"/>
        <end position="255"/>
    </location>
</feature>
<accession>A0A542X7V7</accession>
<name>A0A542X7V7_9MICO</name>
<feature type="region of interest" description="Disordered" evidence="2">
    <location>
        <begin position="315"/>
        <end position="336"/>
    </location>
</feature>
<feature type="transmembrane region" description="Helical" evidence="3">
    <location>
        <begin position="161"/>
        <end position="179"/>
    </location>
</feature>
<keyword evidence="3" id="KW-0812">Transmembrane</keyword>
<feature type="transmembrane region" description="Helical" evidence="3">
    <location>
        <begin position="288"/>
        <end position="308"/>
    </location>
</feature>
<dbReference type="OrthoDB" id="154915at2"/>
<feature type="transmembrane region" description="Helical" evidence="3">
    <location>
        <begin position="105"/>
        <end position="127"/>
    </location>
</feature>
<feature type="transmembrane region" description="Helical" evidence="3">
    <location>
        <begin position="12"/>
        <end position="33"/>
    </location>
</feature>
<feature type="transmembrane region" description="Helical" evidence="3">
    <location>
        <begin position="78"/>
        <end position="99"/>
    </location>
</feature>
<organism evidence="5 6">
    <name type="scientific">Barrientosiimonas humi</name>
    <dbReference type="NCBI Taxonomy" id="999931"/>
    <lineage>
        <taxon>Bacteria</taxon>
        <taxon>Bacillati</taxon>
        <taxon>Actinomycetota</taxon>
        <taxon>Actinomycetes</taxon>
        <taxon>Micrococcales</taxon>
        <taxon>Dermacoccaceae</taxon>
        <taxon>Barrientosiimonas</taxon>
    </lineage>
</organism>
<feature type="transmembrane region" description="Helical" evidence="3">
    <location>
        <begin position="134"/>
        <end position="155"/>
    </location>
</feature>
<dbReference type="PANTHER" id="PTHR22911">
    <property type="entry name" value="ACYL-MALONYL CONDENSING ENZYME-RELATED"/>
    <property type="match status" value="1"/>
</dbReference>
<feature type="domain" description="EamA" evidence="4">
    <location>
        <begin position="15"/>
        <end position="150"/>
    </location>
</feature>
<dbReference type="PANTHER" id="PTHR22911:SF79">
    <property type="entry name" value="MOBA-LIKE NTP TRANSFERASE DOMAIN-CONTAINING PROTEIN"/>
    <property type="match status" value="1"/>
</dbReference>
<evidence type="ECO:0000313" key="6">
    <source>
        <dbReference type="Proteomes" id="UP000318336"/>
    </source>
</evidence>
<protein>
    <submittedName>
        <fullName evidence="5">Threonine/homoserine efflux transporter RhtA</fullName>
    </submittedName>
</protein>
<feature type="domain" description="EamA" evidence="4">
    <location>
        <begin position="162"/>
        <end position="304"/>
    </location>
</feature>
<proteinExistence type="inferred from homology"/>
<feature type="transmembrane region" description="Helical" evidence="3">
    <location>
        <begin position="45"/>
        <end position="66"/>
    </location>
</feature>
<dbReference type="Pfam" id="PF00892">
    <property type="entry name" value="EamA"/>
    <property type="match status" value="2"/>
</dbReference>
<dbReference type="InterPro" id="IPR000620">
    <property type="entry name" value="EamA_dom"/>
</dbReference>
<keyword evidence="3" id="KW-0472">Membrane</keyword>
<dbReference type="InterPro" id="IPR037185">
    <property type="entry name" value="EmrE-like"/>
</dbReference>
<evidence type="ECO:0000256" key="1">
    <source>
        <dbReference type="ARBA" id="ARBA00007362"/>
    </source>
</evidence>
<reference evidence="5 6" key="1">
    <citation type="submission" date="2019-06" db="EMBL/GenBank/DDBJ databases">
        <title>Sequencing the genomes of 1000 actinobacteria strains.</title>
        <authorList>
            <person name="Klenk H.-P."/>
        </authorList>
    </citation>
    <scope>NUCLEOTIDE SEQUENCE [LARGE SCALE GENOMIC DNA]</scope>
    <source>
        <strain evidence="5 6">DSM 24617</strain>
    </source>
</reference>
<dbReference type="Proteomes" id="UP000318336">
    <property type="component" value="Unassembled WGS sequence"/>
</dbReference>
<keyword evidence="6" id="KW-1185">Reference proteome</keyword>